<sequence length="171" mass="19115">MSAVAGVEQAVPVYRAPEVPTCFGLWLSQARGKRSSRTARQCELLSVNPDAESSEGCGESTVLMLEVFQHHLHRLEQGLFLWYHHVSLVILVHGAQHATKRWTVYLSGTKLGHMMRGGEAHLMYETPASPRRCFEGCNQSRVGYTQRIRTGLMFSSAHGKFHGMLCGNVKF</sequence>
<proteinExistence type="predicted"/>
<keyword evidence="2" id="KW-1185">Reference proteome</keyword>
<accession>A0A9P4V0U4</accession>
<reference evidence="1" key="1">
    <citation type="journal article" date="2020" name="Stud. Mycol.">
        <title>101 Dothideomycetes genomes: a test case for predicting lifestyles and emergence of pathogens.</title>
        <authorList>
            <person name="Haridas S."/>
            <person name="Albert R."/>
            <person name="Binder M."/>
            <person name="Bloem J."/>
            <person name="Labutti K."/>
            <person name="Salamov A."/>
            <person name="Andreopoulos B."/>
            <person name="Baker S."/>
            <person name="Barry K."/>
            <person name="Bills G."/>
            <person name="Bluhm B."/>
            <person name="Cannon C."/>
            <person name="Castanera R."/>
            <person name="Culley D."/>
            <person name="Daum C."/>
            <person name="Ezra D."/>
            <person name="Gonzalez J."/>
            <person name="Henrissat B."/>
            <person name="Kuo A."/>
            <person name="Liang C."/>
            <person name="Lipzen A."/>
            <person name="Lutzoni F."/>
            <person name="Magnuson J."/>
            <person name="Mondo S."/>
            <person name="Nolan M."/>
            <person name="Ohm R."/>
            <person name="Pangilinan J."/>
            <person name="Park H.-J."/>
            <person name="Ramirez L."/>
            <person name="Alfaro M."/>
            <person name="Sun H."/>
            <person name="Tritt A."/>
            <person name="Yoshinaga Y."/>
            <person name="Zwiers L.-H."/>
            <person name="Turgeon B."/>
            <person name="Goodwin S."/>
            <person name="Spatafora J."/>
            <person name="Crous P."/>
            <person name="Grigoriev I."/>
        </authorList>
    </citation>
    <scope>NUCLEOTIDE SEQUENCE</scope>
    <source>
        <strain evidence="1">CBS 125425</strain>
    </source>
</reference>
<evidence type="ECO:0000313" key="1">
    <source>
        <dbReference type="EMBL" id="KAF2735672.1"/>
    </source>
</evidence>
<gene>
    <name evidence="1" type="ORF">EJ04DRAFT_190754</name>
</gene>
<organism evidence="1 2">
    <name type="scientific">Polyplosphaeria fusca</name>
    <dbReference type="NCBI Taxonomy" id="682080"/>
    <lineage>
        <taxon>Eukaryota</taxon>
        <taxon>Fungi</taxon>
        <taxon>Dikarya</taxon>
        <taxon>Ascomycota</taxon>
        <taxon>Pezizomycotina</taxon>
        <taxon>Dothideomycetes</taxon>
        <taxon>Pleosporomycetidae</taxon>
        <taxon>Pleosporales</taxon>
        <taxon>Tetraplosphaeriaceae</taxon>
        <taxon>Polyplosphaeria</taxon>
    </lineage>
</organism>
<protein>
    <submittedName>
        <fullName evidence="1">Uncharacterized protein</fullName>
    </submittedName>
</protein>
<evidence type="ECO:0000313" key="2">
    <source>
        <dbReference type="Proteomes" id="UP000799444"/>
    </source>
</evidence>
<dbReference type="AlphaFoldDB" id="A0A9P4V0U4"/>
<comment type="caution">
    <text evidence="1">The sequence shown here is derived from an EMBL/GenBank/DDBJ whole genome shotgun (WGS) entry which is preliminary data.</text>
</comment>
<dbReference type="Proteomes" id="UP000799444">
    <property type="component" value="Unassembled WGS sequence"/>
</dbReference>
<name>A0A9P4V0U4_9PLEO</name>
<dbReference type="EMBL" id="ML996133">
    <property type="protein sequence ID" value="KAF2735672.1"/>
    <property type="molecule type" value="Genomic_DNA"/>
</dbReference>